<dbReference type="AlphaFoldDB" id="A0A4T0FMP0"/>
<keyword evidence="1 5" id="KW-0238">DNA-binding</keyword>
<comment type="similarity">
    <text evidence="3">Belongs to the NHP6 family.</text>
</comment>
<dbReference type="Pfam" id="PF00505">
    <property type="entry name" value="HMG_box"/>
    <property type="match status" value="1"/>
</dbReference>
<dbReference type="OrthoDB" id="1919336at2759"/>
<dbReference type="InterPro" id="IPR009071">
    <property type="entry name" value="HMG_box_dom"/>
</dbReference>
<evidence type="ECO:0000256" key="2">
    <source>
        <dbReference type="ARBA" id="ARBA00023242"/>
    </source>
</evidence>
<dbReference type="Proteomes" id="UP000310189">
    <property type="component" value="Unassembled WGS sequence"/>
</dbReference>
<name>A0A4T0FMP0_9BASI</name>
<evidence type="ECO:0000256" key="4">
    <source>
        <dbReference type="ARBA" id="ARBA00064996"/>
    </source>
</evidence>
<dbReference type="PRINTS" id="PR00886">
    <property type="entry name" value="HIGHMOBLTY12"/>
</dbReference>
<evidence type="ECO:0000256" key="6">
    <source>
        <dbReference type="SAM" id="MobiDB-lite"/>
    </source>
</evidence>
<dbReference type="SUPFAM" id="SSF47095">
    <property type="entry name" value="HMG-box"/>
    <property type="match status" value="1"/>
</dbReference>
<dbReference type="SMART" id="SM00398">
    <property type="entry name" value="HMG"/>
    <property type="match status" value="1"/>
</dbReference>
<accession>A0A4T0FMP0</accession>
<dbReference type="InterPro" id="IPR050342">
    <property type="entry name" value="HMGB"/>
</dbReference>
<dbReference type="GO" id="GO:0005634">
    <property type="term" value="C:nucleus"/>
    <property type="evidence" value="ECO:0007669"/>
    <property type="project" value="UniProtKB-UniRule"/>
</dbReference>
<comment type="subunit">
    <text evidence="4">Weakly associates with the stable SPT16-POB3 heterodimer to form the FACT complex.</text>
</comment>
<feature type="domain" description="HMG box" evidence="7">
    <location>
        <begin position="58"/>
        <end position="126"/>
    </location>
</feature>
<dbReference type="PANTHER" id="PTHR48112">
    <property type="entry name" value="HIGH MOBILITY GROUP PROTEIN DSP1"/>
    <property type="match status" value="1"/>
</dbReference>
<protein>
    <recommendedName>
        <fullName evidence="7">HMG box domain-containing protein</fullName>
    </recommendedName>
</protein>
<evidence type="ECO:0000256" key="1">
    <source>
        <dbReference type="ARBA" id="ARBA00023125"/>
    </source>
</evidence>
<keyword evidence="2 5" id="KW-0539">Nucleus</keyword>
<evidence type="ECO:0000313" key="8">
    <source>
        <dbReference type="EMBL" id="TIA89762.1"/>
    </source>
</evidence>
<evidence type="ECO:0000256" key="5">
    <source>
        <dbReference type="PROSITE-ProRule" id="PRU00267"/>
    </source>
</evidence>
<feature type="compositionally biased region" description="Basic and acidic residues" evidence="6">
    <location>
        <begin position="143"/>
        <end position="152"/>
    </location>
</feature>
<proteinExistence type="inferred from homology"/>
<evidence type="ECO:0000313" key="9">
    <source>
        <dbReference type="Proteomes" id="UP000310189"/>
    </source>
</evidence>
<reference evidence="8 9" key="1">
    <citation type="submission" date="2019-03" db="EMBL/GenBank/DDBJ databases">
        <title>Sequencing 23 genomes of Wallemia ichthyophaga.</title>
        <authorList>
            <person name="Gostincar C."/>
        </authorList>
    </citation>
    <scope>NUCLEOTIDE SEQUENCE [LARGE SCALE GENOMIC DNA]</scope>
    <source>
        <strain evidence="8 9">EXF-5753</strain>
    </source>
</reference>
<dbReference type="InterPro" id="IPR036910">
    <property type="entry name" value="HMG_box_dom_sf"/>
</dbReference>
<feature type="DNA-binding region" description="HMG box" evidence="5">
    <location>
        <begin position="58"/>
        <end position="126"/>
    </location>
</feature>
<comment type="caution">
    <text evidence="8">The sequence shown here is derived from an EMBL/GenBank/DDBJ whole genome shotgun (WGS) entry which is preliminary data.</text>
</comment>
<sequence length="181" mass="20941">MALFFTTTRNLNKYSPSSHLSFEHLLTTHLPDMPKAETKPRANTKKAAGKAKKDENAPKRALSAYMYMSQEFRPKVREEHPEASFGEIGKILGAKWKEMPTEEKKPFEDQAAADKARYEKEKKEYDATKDEKKDEDSEENGDKEEKEKPKKEKKEKKKPKKEVEEKEEKEASGGDDDEDEQ</sequence>
<feature type="compositionally biased region" description="Basic and acidic residues" evidence="6">
    <location>
        <begin position="161"/>
        <end position="172"/>
    </location>
</feature>
<dbReference type="EMBL" id="SPNW01000024">
    <property type="protein sequence ID" value="TIA89762.1"/>
    <property type="molecule type" value="Genomic_DNA"/>
</dbReference>
<feature type="region of interest" description="Disordered" evidence="6">
    <location>
        <begin position="32"/>
        <end position="61"/>
    </location>
</feature>
<dbReference type="CDD" id="cd01390">
    <property type="entry name" value="HMG-box_NHP6-like"/>
    <property type="match status" value="1"/>
</dbReference>
<dbReference type="PANTHER" id="PTHR48112:SF22">
    <property type="entry name" value="MITOCHONDRIAL TRANSCRIPTION FACTOR A, ISOFORM B"/>
    <property type="match status" value="1"/>
</dbReference>
<organism evidence="8 9">
    <name type="scientific">Wallemia hederae</name>
    <dbReference type="NCBI Taxonomy" id="1540922"/>
    <lineage>
        <taxon>Eukaryota</taxon>
        <taxon>Fungi</taxon>
        <taxon>Dikarya</taxon>
        <taxon>Basidiomycota</taxon>
        <taxon>Wallemiomycotina</taxon>
        <taxon>Wallemiomycetes</taxon>
        <taxon>Wallemiales</taxon>
        <taxon>Wallemiaceae</taxon>
        <taxon>Wallemia</taxon>
    </lineage>
</organism>
<dbReference type="GO" id="GO:0003677">
    <property type="term" value="F:DNA binding"/>
    <property type="evidence" value="ECO:0007669"/>
    <property type="project" value="UniProtKB-UniRule"/>
</dbReference>
<keyword evidence="9" id="KW-1185">Reference proteome</keyword>
<feature type="region of interest" description="Disordered" evidence="6">
    <location>
        <begin position="97"/>
        <end position="181"/>
    </location>
</feature>
<evidence type="ECO:0000259" key="7">
    <source>
        <dbReference type="PROSITE" id="PS50118"/>
    </source>
</evidence>
<dbReference type="FunFam" id="1.10.30.10:FF:000016">
    <property type="entry name" value="FACT complex subunit SSRP1"/>
    <property type="match status" value="1"/>
</dbReference>
<dbReference type="PROSITE" id="PS50118">
    <property type="entry name" value="HMG_BOX_2"/>
    <property type="match status" value="1"/>
</dbReference>
<feature type="compositionally biased region" description="Basic and acidic residues" evidence="6">
    <location>
        <begin position="97"/>
        <end position="135"/>
    </location>
</feature>
<dbReference type="Gene3D" id="1.10.30.10">
    <property type="entry name" value="High mobility group box domain"/>
    <property type="match status" value="1"/>
</dbReference>
<gene>
    <name evidence="8" type="ORF">E3P99_01903</name>
</gene>
<evidence type="ECO:0000256" key="3">
    <source>
        <dbReference type="ARBA" id="ARBA00043963"/>
    </source>
</evidence>